<dbReference type="EMBL" id="FOHU01000003">
    <property type="protein sequence ID" value="SES97513.1"/>
    <property type="molecule type" value="Genomic_DNA"/>
</dbReference>
<protein>
    <submittedName>
        <fullName evidence="1">Uncharacterized protein</fullName>
    </submittedName>
</protein>
<accession>A0A1I0AUP8</accession>
<evidence type="ECO:0000313" key="1">
    <source>
        <dbReference type="EMBL" id="SES97513.1"/>
    </source>
</evidence>
<gene>
    <name evidence="1" type="ORF">SAMN05660297_01067</name>
</gene>
<name>A0A1I0AUP8_9FIRM</name>
<organism evidence="1 2">
    <name type="scientific">Natronincola peptidivorans</name>
    <dbReference type="NCBI Taxonomy" id="426128"/>
    <lineage>
        <taxon>Bacteria</taxon>
        <taxon>Bacillati</taxon>
        <taxon>Bacillota</taxon>
        <taxon>Clostridia</taxon>
        <taxon>Peptostreptococcales</taxon>
        <taxon>Natronincolaceae</taxon>
        <taxon>Natronincola</taxon>
    </lineage>
</organism>
<dbReference type="Proteomes" id="UP000199568">
    <property type="component" value="Unassembled WGS sequence"/>
</dbReference>
<evidence type="ECO:0000313" key="2">
    <source>
        <dbReference type="Proteomes" id="UP000199568"/>
    </source>
</evidence>
<sequence>MMGKPRDKEGFYAYEIEGINIYVNKKLFFSKEILSMYVNSLLAAEKEPIS</sequence>
<dbReference type="AlphaFoldDB" id="A0A1I0AUP8"/>
<dbReference type="RefSeq" id="WP_170834693.1">
    <property type="nucleotide sequence ID" value="NZ_FOHU01000003.1"/>
</dbReference>
<keyword evidence="2" id="KW-1185">Reference proteome</keyword>
<reference evidence="1 2" key="1">
    <citation type="submission" date="2016-10" db="EMBL/GenBank/DDBJ databases">
        <authorList>
            <person name="de Groot N.N."/>
        </authorList>
    </citation>
    <scope>NUCLEOTIDE SEQUENCE [LARGE SCALE GENOMIC DNA]</scope>
    <source>
        <strain evidence="1 2">DSM 18979</strain>
    </source>
</reference>
<proteinExistence type="predicted"/>
<dbReference type="STRING" id="426128.SAMN05660297_01067"/>